<sequence>MSVIIEQILDEVKYKLSSENQVLFISICGCADTGKSTFAKVIAEVLSAMSITCNFLSTDSFMLERQERNKLGISGYNPQSLNIDALLNVLALLRKNQTYRYYAYDNKTGRNSDEGIVMRPSKVYIIEGIHAFNQQIRQHTSFGIFIHAEDEILRKMRLRANVSKRGFDEETAGEKIASEMMEFNAYVLPDRHYANLIINVDEHYSYRIA</sequence>
<keyword evidence="14" id="KW-1185">Reference proteome</keyword>
<evidence type="ECO:0000256" key="1">
    <source>
        <dbReference type="ARBA" id="ARBA00005215"/>
    </source>
</evidence>
<evidence type="ECO:0000256" key="6">
    <source>
        <dbReference type="ARBA" id="ARBA00022679"/>
    </source>
</evidence>
<evidence type="ECO:0000256" key="8">
    <source>
        <dbReference type="ARBA" id="ARBA00022777"/>
    </source>
</evidence>
<dbReference type="Proteomes" id="UP000323632">
    <property type="component" value="Unassembled WGS sequence"/>
</dbReference>
<comment type="caution">
    <text evidence="13">The sequence shown here is derived from an EMBL/GenBank/DDBJ whole genome shotgun (WGS) entry which is preliminary data.</text>
</comment>
<dbReference type="GO" id="GO:0008974">
    <property type="term" value="F:phosphoribulokinase activity"/>
    <property type="evidence" value="ECO:0007669"/>
    <property type="project" value="UniProtKB-EC"/>
</dbReference>
<dbReference type="RefSeq" id="WP_150032553.1">
    <property type="nucleotide sequence ID" value="NZ_VWSH01000002.1"/>
</dbReference>
<evidence type="ECO:0000256" key="2">
    <source>
        <dbReference type="ARBA" id="ARBA00009719"/>
    </source>
</evidence>
<evidence type="ECO:0000256" key="5">
    <source>
        <dbReference type="ARBA" id="ARBA00022567"/>
    </source>
</evidence>
<dbReference type="GO" id="GO:0019253">
    <property type="term" value="P:reductive pentose-phosphate cycle"/>
    <property type="evidence" value="ECO:0007669"/>
    <property type="project" value="UniProtKB-KW"/>
</dbReference>
<evidence type="ECO:0000256" key="4">
    <source>
        <dbReference type="ARBA" id="ARBA00022531"/>
    </source>
</evidence>
<gene>
    <name evidence="13" type="ORF">F0919_09740</name>
</gene>
<keyword evidence="4" id="KW-0602">Photosynthesis</keyword>
<dbReference type="Pfam" id="PF00485">
    <property type="entry name" value="PRK"/>
    <property type="match status" value="1"/>
</dbReference>
<proteinExistence type="inferred from homology"/>
<comment type="similarity">
    <text evidence="2">Belongs to the phosphoribulokinase family.</text>
</comment>
<keyword evidence="6" id="KW-0808">Transferase</keyword>
<dbReference type="SUPFAM" id="SSF52540">
    <property type="entry name" value="P-loop containing nucleoside triphosphate hydrolases"/>
    <property type="match status" value="1"/>
</dbReference>
<keyword evidence="8" id="KW-0418">Kinase</keyword>
<evidence type="ECO:0000256" key="10">
    <source>
        <dbReference type="ARBA" id="ARBA00031382"/>
    </source>
</evidence>
<dbReference type="InterPro" id="IPR027417">
    <property type="entry name" value="P-loop_NTPase"/>
</dbReference>
<name>A0A5M6CID8_9BACT</name>
<evidence type="ECO:0000256" key="3">
    <source>
        <dbReference type="ARBA" id="ARBA00012042"/>
    </source>
</evidence>
<evidence type="ECO:0000256" key="9">
    <source>
        <dbReference type="ARBA" id="ARBA00022840"/>
    </source>
</evidence>
<dbReference type="InterPro" id="IPR006082">
    <property type="entry name" value="PRK"/>
</dbReference>
<dbReference type="Gene3D" id="3.40.50.300">
    <property type="entry name" value="P-loop containing nucleotide triphosphate hydrolases"/>
    <property type="match status" value="1"/>
</dbReference>
<organism evidence="13 14">
    <name type="scientific">Taibaiella lutea</name>
    <dbReference type="NCBI Taxonomy" id="2608001"/>
    <lineage>
        <taxon>Bacteria</taxon>
        <taxon>Pseudomonadati</taxon>
        <taxon>Bacteroidota</taxon>
        <taxon>Chitinophagia</taxon>
        <taxon>Chitinophagales</taxon>
        <taxon>Chitinophagaceae</taxon>
        <taxon>Taibaiella</taxon>
    </lineage>
</organism>
<evidence type="ECO:0000259" key="12">
    <source>
        <dbReference type="Pfam" id="PF00485"/>
    </source>
</evidence>
<feature type="domain" description="Phosphoribulokinase/uridine kinase" evidence="12">
    <location>
        <begin position="24"/>
        <end position="200"/>
    </location>
</feature>
<dbReference type="AlphaFoldDB" id="A0A5M6CID8"/>
<dbReference type="InterPro" id="IPR006083">
    <property type="entry name" value="PRK/URK"/>
</dbReference>
<accession>A0A5M6CID8</accession>
<dbReference type="EMBL" id="VWSH01000002">
    <property type="protein sequence ID" value="KAA5534874.1"/>
    <property type="molecule type" value="Genomic_DNA"/>
</dbReference>
<reference evidence="13 14" key="1">
    <citation type="submission" date="2019-09" db="EMBL/GenBank/DDBJ databases">
        <title>Genome sequence and assembly of Taibaiella sp.</title>
        <authorList>
            <person name="Chhetri G."/>
        </authorList>
    </citation>
    <scope>NUCLEOTIDE SEQUENCE [LARGE SCALE GENOMIC DNA]</scope>
    <source>
        <strain evidence="13 14">KVB11</strain>
    </source>
</reference>
<keyword evidence="9" id="KW-0067">ATP-binding</keyword>
<dbReference type="GO" id="GO:0005524">
    <property type="term" value="F:ATP binding"/>
    <property type="evidence" value="ECO:0007669"/>
    <property type="project" value="UniProtKB-KW"/>
</dbReference>
<keyword evidence="5" id="KW-0113">Calvin cycle</keyword>
<evidence type="ECO:0000256" key="11">
    <source>
        <dbReference type="ARBA" id="ARBA00047663"/>
    </source>
</evidence>
<keyword evidence="7" id="KW-0547">Nucleotide-binding</keyword>
<comment type="pathway">
    <text evidence="1">Carbohydrate biosynthesis; Calvin cycle.</text>
</comment>
<evidence type="ECO:0000313" key="13">
    <source>
        <dbReference type="EMBL" id="KAA5534874.1"/>
    </source>
</evidence>
<comment type="catalytic activity">
    <reaction evidence="11">
        <text>D-ribulose 5-phosphate + ATP = D-ribulose 1,5-bisphosphate + ADP + H(+)</text>
        <dbReference type="Rhea" id="RHEA:19365"/>
        <dbReference type="ChEBI" id="CHEBI:15378"/>
        <dbReference type="ChEBI" id="CHEBI:30616"/>
        <dbReference type="ChEBI" id="CHEBI:57870"/>
        <dbReference type="ChEBI" id="CHEBI:58121"/>
        <dbReference type="ChEBI" id="CHEBI:456216"/>
        <dbReference type="EC" id="2.7.1.19"/>
    </reaction>
</comment>
<evidence type="ECO:0000313" key="14">
    <source>
        <dbReference type="Proteomes" id="UP000323632"/>
    </source>
</evidence>
<evidence type="ECO:0000256" key="7">
    <source>
        <dbReference type="ARBA" id="ARBA00022741"/>
    </source>
</evidence>
<dbReference type="EC" id="2.7.1.19" evidence="3"/>
<dbReference type="PANTHER" id="PTHR10285">
    <property type="entry name" value="URIDINE KINASE"/>
    <property type="match status" value="1"/>
</dbReference>
<dbReference type="PRINTS" id="PR00478">
    <property type="entry name" value="PHRIBLKINASE"/>
</dbReference>
<protein>
    <recommendedName>
        <fullName evidence="3">phosphoribulokinase</fullName>
        <ecNumber evidence="3">2.7.1.19</ecNumber>
    </recommendedName>
    <alternativeName>
        <fullName evidence="10">Phosphopentokinase</fullName>
    </alternativeName>
</protein>